<feature type="transmembrane region" description="Helical" evidence="2">
    <location>
        <begin position="74"/>
        <end position="93"/>
    </location>
</feature>
<evidence type="ECO:0000256" key="2">
    <source>
        <dbReference type="SAM" id="Phobius"/>
    </source>
</evidence>
<geneLocation type="chloroplast" evidence="3"/>
<feature type="transmembrane region" description="Helical" evidence="2">
    <location>
        <begin position="178"/>
        <end position="204"/>
    </location>
</feature>
<name>A0A6H1U966_9FLOR</name>
<dbReference type="InterPro" id="IPR051790">
    <property type="entry name" value="Cytochrome_c-biogenesis_DsbD"/>
</dbReference>
<feature type="transmembrane region" description="Helical" evidence="2">
    <location>
        <begin position="31"/>
        <end position="53"/>
    </location>
</feature>
<reference evidence="3" key="1">
    <citation type="submission" date="2020-03" db="EMBL/GenBank/DDBJ databases">
        <title>Complete organellar genome analysis of the invasive marine red alga Caulacanthus okamurae (Caulacanthaceae, Rhodophyta) from Moss Landing, California, USA.</title>
        <authorList>
            <person name="Hughey J.R."/>
        </authorList>
    </citation>
    <scope>NUCLEOTIDE SEQUENCE</scope>
</reference>
<keyword evidence="1" id="KW-0201">Cytochrome c-type biogenesis</keyword>
<keyword evidence="2" id="KW-0472">Membrane</keyword>
<evidence type="ECO:0000256" key="1">
    <source>
        <dbReference type="ARBA" id="ARBA00022748"/>
    </source>
</evidence>
<dbReference type="EMBL" id="MT193838">
    <property type="protein sequence ID" value="QIZ74593.1"/>
    <property type="molecule type" value="Genomic_DNA"/>
</dbReference>
<dbReference type="PANTHER" id="PTHR31272:SF6">
    <property type="entry name" value="CYTOCHROME C-TYPE BIOGENESIS CCDA-LIKE CHLOROPLASTIC PROTEIN"/>
    <property type="match status" value="1"/>
</dbReference>
<gene>
    <name evidence="3" type="primary">ccdA</name>
</gene>
<dbReference type="AlphaFoldDB" id="A0A6H1U966"/>
<dbReference type="RefSeq" id="YP_009773976.1">
    <property type="nucleotide sequence ID" value="NC_047434.1"/>
</dbReference>
<feature type="transmembrane region" description="Helical" evidence="2">
    <location>
        <begin position="143"/>
        <end position="166"/>
    </location>
</feature>
<keyword evidence="2 3" id="KW-0812">Transmembrane</keyword>
<dbReference type="GO" id="GO:0017004">
    <property type="term" value="P:cytochrome complex assembly"/>
    <property type="evidence" value="ECO:0007669"/>
    <property type="project" value="UniProtKB-KW"/>
</dbReference>
<evidence type="ECO:0000313" key="3">
    <source>
        <dbReference type="EMBL" id="QIZ74593.1"/>
    </source>
</evidence>
<feature type="transmembrane region" description="Helical" evidence="2">
    <location>
        <begin position="216"/>
        <end position="240"/>
    </location>
</feature>
<proteinExistence type="predicted"/>
<keyword evidence="3" id="KW-0150">Chloroplast</keyword>
<sequence length="241" mass="27555">MIYKFLNLFEIKLYYLQQKIYALFSADLNHLTLYTLILLFVGGVLTSLNPCLISTLPLATSQIYDNSKAQKNTVISGLISSVIFIIFVFFFFSKYSNQLTIHLPLVSSILTIIIGLNILKILKLDITTNNLNIQISRIENKKLIFNWITGFTIGLSSTSCSTPVLISTTYWLSHSKNSLLIILYLLIYLTGYTMPLYIFIYISFNYNKMTMFSKVWNYIIPAIGSLIVGIGFFSLLEYIFT</sequence>
<accession>A0A6H1U966</accession>
<dbReference type="PANTHER" id="PTHR31272">
    <property type="entry name" value="CYTOCHROME C-TYPE BIOGENESIS PROTEIN HI_1454-RELATED"/>
    <property type="match status" value="1"/>
</dbReference>
<organism evidence="3">
    <name type="scientific">Caulacanthus okamurae</name>
    <dbReference type="NCBI Taxonomy" id="152008"/>
    <lineage>
        <taxon>Eukaryota</taxon>
        <taxon>Rhodophyta</taxon>
        <taxon>Florideophyceae</taxon>
        <taxon>Rhodymeniophycidae</taxon>
        <taxon>Gigartinales</taxon>
        <taxon>Caulacanthaceae</taxon>
        <taxon>Caulacanthus</taxon>
    </lineage>
</organism>
<dbReference type="GeneID" id="54615571"/>
<feature type="transmembrane region" description="Helical" evidence="2">
    <location>
        <begin position="99"/>
        <end position="122"/>
    </location>
</feature>
<keyword evidence="2" id="KW-1133">Transmembrane helix</keyword>
<keyword evidence="3" id="KW-0934">Plastid</keyword>
<protein>
    <submittedName>
        <fullName evidence="3">Cytochrome c biogenesis protein transmembrane region</fullName>
    </submittedName>
</protein>